<dbReference type="PROSITE" id="PS50837">
    <property type="entry name" value="NACHT"/>
    <property type="match status" value="1"/>
</dbReference>
<dbReference type="STRING" id="568860.SAMN05421811_123108"/>
<dbReference type="Pfam" id="PF05729">
    <property type="entry name" value="NACHT"/>
    <property type="match status" value="1"/>
</dbReference>
<dbReference type="Gene3D" id="3.40.50.300">
    <property type="entry name" value="P-loop containing nucleotide triphosphate hydrolases"/>
    <property type="match status" value="1"/>
</dbReference>
<organism evidence="4 5">
    <name type="scientific">Nonomuraea wenchangensis</name>
    <dbReference type="NCBI Taxonomy" id="568860"/>
    <lineage>
        <taxon>Bacteria</taxon>
        <taxon>Bacillati</taxon>
        <taxon>Actinomycetota</taxon>
        <taxon>Actinomycetes</taxon>
        <taxon>Streptosporangiales</taxon>
        <taxon>Streptosporangiaceae</taxon>
        <taxon>Nonomuraea</taxon>
    </lineage>
</organism>
<evidence type="ECO:0000259" key="3">
    <source>
        <dbReference type="PROSITE" id="PS50837"/>
    </source>
</evidence>
<keyword evidence="2" id="KW-0067">ATP-binding</keyword>
<evidence type="ECO:0000313" key="5">
    <source>
        <dbReference type="Proteomes" id="UP000199361"/>
    </source>
</evidence>
<evidence type="ECO:0000313" key="4">
    <source>
        <dbReference type="EMBL" id="SEU44658.1"/>
    </source>
</evidence>
<dbReference type="SUPFAM" id="SSF52058">
    <property type="entry name" value="L domain-like"/>
    <property type="match status" value="1"/>
</dbReference>
<dbReference type="Proteomes" id="UP000199361">
    <property type="component" value="Unassembled WGS sequence"/>
</dbReference>
<dbReference type="InterPro" id="IPR032675">
    <property type="entry name" value="LRR_dom_sf"/>
</dbReference>
<dbReference type="InterPro" id="IPR027417">
    <property type="entry name" value="P-loop_NTPase"/>
</dbReference>
<gene>
    <name evidence="4" type="ORF">SAMN05421811_123108</name>
</gene>
<evidence type="ECO:0000256" key="2">
    <source>
        <dbReference type="ARBA" id="ARBA00022840"/>
    </source>
</evidence>
<feature type="domain" description="NACHT" evidence="3">
    <location>
        <begin position="273"/>
        <end position="609"/>
    </location>
</feature>
<dbReference type="Gene3D" id="3.80.10.10">
    <property type="entry name" value="Ribonuclease Inhibitor"/>
    <property type="match status" value="1"/>
</dbReference>
<reference evidence="4 5" key="1">
    <citation type="submission" date="2016-10" db="EMBL/GenBank/DDBJ databases">
        <authorList>
            <person name="de Groot N.N."/>
        </authorList>
    </citation>
    <scope>NUCLEOTIDE SEQUENCE [LARGE SCALE GENOMIC DNA]</scope>
    <source>
        <strain evidence="4 5">CGMCC 4.5598</strain>
    </source>
</reference>
<dbReference type="GO" id="GO:0005524">
    <property type="term" value="F:ATP binding"/>
    <property type="evidence" value="ECO:0007669"/>
    <property type="project" value="UniProtKB-KW"/>
</dbReference>
<protein>
    <submittedName>
        <fullName evidence="4">NACHT domain-containing protein</fullName>
    </submittedName>
</protein>
<dbReference type="EMBL" id="FOHX01000023">
    <property type="protein sequence ID" value="SEU44658.1"/>
    <property type="molecule type" value="Genomic_DNA"/>
</dbReference>
<dbReference type="AlphaFoldDB" id="A0A1I0LTP6"/>
<dbReference type="InterPro" id="IPR007111">
    <property type="entry name" value="NACHT_NTPase"/>
</dbReference>
<name>A0A1I0LTP6_9ACTN</name>
<evidence type="ECO:0000256" key="1">
    <source>
        <dbReference type="ARBA" id="ARBA00022741"/>
    </source>
</evidence>
<dbReference type="PANTHER" id="PTHR46844">
    <property type="entry name" value="SLR5058 PROTEIN"/>
    <property type="match status" value="1"/>
</dbReference>
<sequence>MALETAALKVGTAVGERAVRTWLSARSTGESSSRPLIELMRARFPDHLVRRKAERQLDDIADAVTARVLKLCAHEFPGLGEDDRLVVLAEVRDTLTRADLSDRALLAADADPVRLAREVRRALPVPKDLGEAQSRLYEVVLDECCDCLVRVVRHLPEFQPRAATEMLGRLSGLGEQMSAMLERLPARTLEAPDGTDRDTEFRRRYLEHVSQTLDSLELMGVRVERFRPRTPLSVAYISLSVTAARTRAAHDAWHDVPDEPATMRVESALSQGHRMLLRGEAGGGKSTLLRRLAVTAARGGFSGELAEWNGCVPFLVKLRSYADRDLPRPEQFLDLTAGALAGLMPTGWAHRQLASGRALLLIDGVDELTGGQRKAIKPWLRGLLAEFPAIRVVVTSRPSAARSSWLDEEGFAPAFLERMTPSDTRALVEHWHEAIRGGTDLPCPPEQLPVVQARLLAHVDNAPHLRALAATPLLASMLCALNLDRASQLPPDRMGLYAAALEMLLERRDAERVIPSYGDVHLNRLQKMQVLQELAWRLSMTNRLELAKAPAVAWVEKVIAAMPGVRATGEQVLDYLLERSGVIREPVAGRIDFVHRTVQEYLTARAAAEVGDVEPLVMNAHRDQWREVVVMAAGHANGPLREALLDGLLSRMAAEPRHARRLKIVVCGCLETLPSVPERLRAAVDGCLDDLIPPRDVGSARSLALAGQVVLDRLPASLDGLSTAVARACVRTAWLINGPGAIDVLAAYAADDRWQVRYELMEGWGYFEPEVYARRVLSRVKFDSDFLSASTSGQVDALRVLPPLNSIAVHLAVARNLSPLLAHRESLTTLTVSGYLTEPSTSVVRRLSALTRITLERVDEIGFLSDLRHLTDIALHDASRIADFSPLKDFPGLNSLSITNADELKSWEQLPPLDDLDQLALRDVAAVTSVREIVERAPHLTNLYLRARHRLTDLDALSRLGLQSLGLWGPQTIDDISPLSECRSLVWLDLDETQVHDLRPLAGLEQLMGLVLANCRFLEDLSPLAQLPELRTLWLTDSTPGLDLAPLAGNPRLTVRITAGQEVRNGHLLGKRLKRFRTSTT</sequence>
<dbReference type="Pfam" id="PF22733">
    <property type="entry name" value="NNH1"/>
    <property type="match status" value="1"/>
</dbReference>
<dbReference type="OrthoDB" id="135105at2"/>
<dbReference type="InterPro" id="IPR054547">
    <property type="entry name" value="NNH1"/>
</dbReference>
<keyword evidence="5" id="KW-1185">Reference proteome</keyword>
<dbReference type="SUPFAM" id="SSF52540">
    <property type="entry name" value="P-loop containing nucleoside triphosphate hydrolases"/>
    <property type="match status" value="1"/>
</dbReference>
<accession>A0A1I0LTP6</accession>
<keyword evidence="1" id="KW-0547">Nucleotide-binding</keyword>
<dbReference type="PANTHER" id="PTHR46844:SF1">
    <property type="entry name" value="SLR5058 PROTEIN"/>
    <property type="match status" value="1"/>
</dbReference>
<dbReference type="RefSeq" id="WP_091093300.1">
    <property type="nucleotide sequence ID" value="NZ_FOHX01000023.1"/>
</dbReference>
<proteinExistence type="predicted"/>